<evidence type="ECO:0000259" key="7">
    <source>
        <dbReference type="Pfam" id="PF20684"/>
    </source>
</evidence>
<keyword evidence="2 6" id="KW-0812">Transmembrane</keyword>
<dbReference type="PANTHER" id="PTHR33048">
    <property type="entry name" value="PTH11-LIKE INTEGRAL MEMBRANE PROTEIN (AFU_ORTHOLOGUE AFUA_5G11245)"/>
    <property type="match status" value="1"/>
</dbReference>
<feature type="transmembrane region" description="Helical" evidence="6">
    <location>
        <begin position="185"/>
        <end position="206"/>
    </location>
</feature>
<evidence type="ECO:0000256" key="5">
    <source>
        <dbReference type="ARBA" id="ARBA00038359"/>
    </source>
</evidence>
<feature type="transmembrane region" description="Helical" evidence="6">
    <location>
        <begin position="218"/>
        <end position="240"/>
    </location>
</feature>
<comment type="subcellular location">
    <subcellularLocation>
        <location evidence="1">Membrane</location>
        <topology evidence="1">Multi-pass membrane protein</topology>
    </subcellularLocation>
</comment>
<feature type="transmembrane region" description="Helical" evidence="6">
    <location>
        <begin position="136"/>
        <end position="158"/>
    </location>
</feature>
<keyword evidence="9" id="KW-1185">Reference proteome</keyword>
<protein>
    <submittedName>
        <fullName evidence="8">Uu.00g071660.m01.CDS01</fullName>
    </submittedName>
</protein>
<comment type="similarity">
    <text evidence="5">Belongs to the SAT4 family.</text>
</comment>
<feature type="transmembrane region" description="Helical" evidence="6">
    <location>
        <begin position="104"/>
        <end position="124"/>
    </location>
</feature>
<evidence type="ECO:0000256" key="3">
    <source>
        <dbReference type="ARBA" id="ARBA00022989"/>
    </source>
</evidence>
<dbReference type="PANTHER" id="PTHR33048:SF47">
    <property type="entry name" value="INTEGRAL MEMBRANE PROTEIN-RELATED"/>
    <property type="match status" value="1"/>
</dbReference>
<dbReference type="EMBL" id="CAUWAG010000018">
    <property type="protein sequence ID" value="CAJ2511541.1"/>
    <property type="molecule type" value="Genomic_DNA"/>
</dbReference>
<dbReference type="Proteomes" id="UP001295740">
    <property type="component" value="Unassembled WGS sequence"/>
</dbReference>
<sequence>MSLIPRTTNELVSEDAFKAVLWVTVGLCIVTGSLRFGIRLTCFRYLFVEDYLMLAGLAILVSLAAVLQHYLADIYLITHVQNQLVVPGPDFPIRLASGLRGDGIALVLNTIGIWTIKLSFLLFFKRLGHQIRPYMTFWWIAFALVVCCGVIHIGLIPFDCIFASTTHLTGQCALRSSVSHIYNKYIGSVIIDVCTDTIIICFPVFIIWRTKISLRQKLVLTGIFLLVGFTIGVTIIRGSIFGGVYRAVEDVDSVVIDTSWVLFWLLMEYIVSFIIACIISFRSLWVNSMEKARDQKIELQKRRRIVKGLQSPTPTGRGLHARWREFHDSVLDTLGDLEGTTLDRNDLLLQFQPPSGRMTVDFSQWDDTTHGGSRDHSTI</sequence>
<keyword evidence="3 6" id="KW-1133">Transmembrane helix</keyword>
<name>A0AAI8YNW7_9PEZI</name>
<proteinExistence type="inferred from homology"/>
<evidence type="ECO:0000256" key="6">
    <source>
        <dbReference type="SAM" id="Phobius"/>
    </source>
</evidence>
<keyword evidence="4 6" id="KW-0472">Membrane</keyword>
<evidence type="ECO:0000256" key="1">
    <source>
        <dbReference type="ARBA" id="ARBA00004141"/>
    </source>
</evidence>
<dbReference type="AlphaFoldDB" id="A0AAI8YNW7"/>
<accession>A0AAI8YNW7</accession>
<feature type="transmembrane region" description="Helical" evidence="6">
    <location>
        <begin position="260"/>
        <end position="281"/>
    </location>
</feature>
<evidence type="ECO:0000256" key="2">
    <source>
        <dbReference type="ARBA" id="ARBA00022692"/>
    </source>
</evidence>
<evidence type="ECO:0000313" key="9">
    <source>
        <dbReference type="Proteomes" id="UP001295740"/>
    </source>
</evidence>
<evidence type="ECO:0000313" key="8">
    <source>
        <dbReference type="EMBL" id="CAJ2511541.1"/>
    </source>
</evidence>
<feature type="transmembrane region" description="Helical" evidence="6">
    <location>
        <begin position="50"/>
        <end position="71"/>
    </location>
</feature>
<gene>
    <name evidence="8" type="ORF">KHLLAP_LOCUS12009</name>
</gene>
<dbReference type="GO" id="GO:0016020">
    <property type="term" value="C:membrane"/>
    <property type="evidence" value="ECO:0007669"/>
    <property type="project" value="UniProtKB-SubCell"/>
</dbReference>
<feature type="transmembrane region" description="Helical" evidence="6">
    <location>
        <begin position="20"/>
        <end position="38"/>
    </location>
</feature>
<comment type="caution">
    <text evidence="8">The sequence shown here is derived from an EMBL/GenBank/DDBJ whole genome shotgun (WGS) entry which is preliminary data.</text>
</comment>
<reference evidence="8" key="1">
    <citation type="submission" date="2023-10" db="EMBL/GenBank/DDBJ databases">
        <authorList>
            <person name="Hackl T."/>
        </authorList>
    </citation>
    <scope>NUCLEOTIDE SEQUENCE</scope>
</reference>
<dbReference type="Pfam" id="PF20684">
    <property type="entry name" value="Fung_rhodopsin"/>
    <property type="match status" value="1"/>
</dbReference>
<organism evidence="8 9">
    <name type="scientific">Anthostomella pinea</name>
    <dbReference type="NCBI Taxonomy" id="933095"/>
    <lineage>
        <taxon>Eukaryota</taxon>
        <taxon>Fungi</taxon>
        <taxon>Dikarya</taxon>
        <taxon>Ascomycota</taxon>
        <taxon>Pezizomycotina</taxon>
        <taxon>Sordariomycetes</taxon>
        <taxon>Xylariomycetidae</taxon>
        <taxon>Xylariales</taxon>
        <taxon>Xylariaceae</taxon>
        <taxon>Anthostomella</taxon>
    </lineage>
</organism>
<evidence type="ECO:0000256" key="4">
    <source>
        <dbReference type="ARBA" id="ARBA00023136"/>
    </source>
</evidence>
<feature type="domain" description="Rhodopsin" evidence="7">
    <location>
        <begin position="34"/>
        <end position="285"/>
    </location>
</feature>
<dbReference type="InterPro" id="IPR052337">
    <property type="entry name" value="SAT4-like"/>
</dbReference>
<dbReference type="InterPro" id="IPR049326">
    <property type="entry name" value="Rhodopsin_dom_fungi"/>
</dbReference>